<dbReference type="InterPro" id="IPR049577">
    <property type="entry name" value="GMPP_N"/>
</dbReference>
<dbReference type="InterPro" id="IPR005835">
    <property type="entry name" value="NTP_transferase_dom"/>
</dbReference>
<protein>
    <submittedName>
        <fullName evidence="2">Mannose-1-phosphate guanylyltransferase</fullName>
    </submittedName>
</protein>
<name>A0A929RXY8_9BACT</name>
<dbReference type="PANTHER" id="PTHR46390:SF1">
    <property type="entry name" value="MANNOSE-1-PHOSPHATE GUANYLYLTRANSFERASE"/>
    <property type="match status" value="1"/>
</dbReference>
<dbReference type="SUPFAM" id="SSF159283">
    <property type="entry name" value="Guanosine diphospho-D-mannose pyrophosphorylase/mannose-6-phosphate isomerase linker domain"/>
    <property type="match status" value="1"/>
</dbReference>
<dbReference type="Pfam" id="PF00483">
    <property type="entry name" value="NTP_transferase"/>
    <property type="match status" value="1"/>
</dbReference>
<dbReference type="GO" id="GO:0009298">
    <property type="term" value="P:GDP-mannose biosynthetic process"/>
    <property type="evidence" value="ECO:0007669"/>
    <property type="project" value="TreeGrafter"/>
</dbReference>
<keyword evidence="2" id="KW-0808">Transferase</keyword>
<gene>
    <name evidence="2" type="ORF">HXK21_04850</name>
</gene>
<dbReference type="InterPro" id="IPR051161">
    <property type="entry name" value="Mannose-6P_isomerase_type2"/>
</dbReference>
<dbReference type="SUPFAM" id="SSF53448">
    <property type="entry name" value="Nucleotide-diphospho-sugar transferases"/>
    <property type="match status" value="1"/>
</dbReference>
<dbReference type="Proteomes" id="UP000704068">
    <property type="component" value="Unassembled WGS sequence"/>
</dbReference>
<sequence length="361" mass="40753">MKKRHNYCILLAGGVGKRLWPLSRRNMPKQFLDFFGTGKTLLTQTYERIARFIPTENIYISTFFDYEEMVKEQLPDISPDNILSEPVQLSTAPATVWASYHISLRDPEANILVTPCDQLISDEATFISEMEAGLDFVANHNAMLAMGVKAQCANSAYGYIQMGKEVRKDLFAVKSFTEKPDLEYAQKFVDSGEFLWNTGLYLWNASTIVLTLHTLMPEIDALIKKEGPTFSQESEIRLVRQFYPTNYHRSIDLVVLDKCENVFVQSCRFGWADIGCWPELHRAASKDVDGNAVLGQSQVFFAGSQGNLVYLPAEKRAVIRGLDGFLVAEHGDVLVICPNDDHALVKKLFKEAEIVLGEKYV</sequence>
<dbReference type="RefSeq" id="WP_303763709.1">
    <property type="nucleotide sequence ID" value="NZ_JABZGR010000011.1"/>
</dbReference>
<reference evidence="2" key="1">
    <citation type="submission" date="2020-04" db="EMBL/GenBank/DDBJ databases">
        <title>Deep metagenomics examines the oral microbiome during advanced dental caries in children, revealing novel taxa and co-occurrences with host molecules.</title>
        <authorList>
            <person name="Baker J.L."/>
            <person name="Morton J.T."/>
            <person name="Dinis M."/>
            <person name="Alvarez R."/>
            <person name="Tran N.C."/>
            <person name="Knight R."/>
            <person name="Edlund A."/>
        </authorList>
    </citation>
    <scope>NUCLEOTIDE SEQUENCE</scope>
    <source>
        <strain evidence="2">JCVI_34_bin.1</strain>
    </source>
</reference>
<keyword evidence="2" id="KW-0548">Nucleotidyltransferase</keyword>
<evidence type="ECO:0000259" key="1">
    <source>
        <dbReference type="Pfam" id="PF00483"/>
    </source>
</evidence>
<dbReference type="CDD" id="cd02509">
    <property type="entry name" value="GDP-M1P_Guanylyltransferase"/>
    <property type="match status" value="1"/>
</dbReference>
<organism evidence="2 3">
    <name type="scientific">Alloprevotella tannerae</name>
    <dbReference type="NCBI Taxonomy" id="76122"/>
    <lineage>
        <taxon>Bacteria</taxon>
        <taxon>Pseudomonadati</taxon>
        <taxon>Bacteroidota</taxon>
        <taxon>Bacteroidia</taxon>
        <taxon>Bacteroidales</taxon>
        <taxon>Prevotellaceae</taxon>
        <taxon>Alloprevotella</taxon>
    </lineage>
</organism>
<comment type="caution">
    <text evidence="2">The sequence shown here is derived from an EMBL/GenBank/DDBJ whole genome shotgun (WGS) entry which is preliminary data.</text>
</comment>
<dbReference type="Gene3D" id="3.90.550.10">
    <property type="entry name" value="Spore Coat Polysaccharide Biosynthesis Protein SpsA, Chain A"/>
    <property type="match status" value="1"/>
</dbReference>
<dbReference type="GO" id="GO:0004475">
    <property type="term" value="F:mannose-1-phosphate guanylyltransferase (GTP) activity"/>
    <property type="evidence" value="ECO:0007669"/>
    <property type="project" value="InterPro"/>
</dbReference>
<accession>A0A929RXY8</accession>
<dbReference type="EMBL" id="JABZGR010000011">
    <property type="protein sequence ID" value="MBF0970351.1"/>
    <property type="molecule type" value="Genomic_DNA"/>
</dbReference>
<evidence type="ECO:0000313" key="2">
    <source>
        <dbReference type="EMBL" id="MBF0970351.1"/>
    </source>
</evidence>
<dbReference type="PANTHER" id="PTHR46390">
    <property type="entry name" value="MANNOSE-1-PHOSPHATE GUANYLYLTRANSFERASE"/>
    <property type="match status" value="1"/>
</dbReference>
<proteinExistence type="predicted"/>
<dbReference type="InterPro" id="IPR029044">
    <property type="entry name" value="Nucleotide-diphossugar_trans"/>
</dbReference>
<evidence type="ECO:0000313" key="3">
    <source>
        <dbReference type="Proteomes" id="UP000704068"/>
    </source>
</evidence>
<feature type="domain" description="Nucleotidyl transferase" evidence="1">
    <location>
        <begin position="9"/>
        <end position="287"/>
    </location>
</feature>
<dbReference type="AlphaFoldDB" id="A0A929RXY8"/>